<proteinExistence type="predicted"/>
<dbReference type="AlphaFoldDB" id="A0A150LIQ1"/>
<name>A0A150LIQ1_9BACI</name>
<feature type="region of interest" description="Disordered" evidence="1">
    <location>
        <begin position="16"/>
        <end position="77"/>
    </location>
</feature>
<sequence>MPPVFLRKFLGLHPRGKILNRPRPERAAAGSAPCQRPGSGTRKISRKEFSEEKQKGAPAGSCVIGRPPSGPSRIDPV</sequence>
<accession>A0A150LIQ1</accession>
<gene>
    <name evidence="2" type="ORF">B4135_3144</name>
</gene>
<reference evidence="2 3" key="1">
    <citation type="submission" date="2016-01" db="EMBL/GenBank/DDBJ databases">
        <title>Draft Genome Sequences of Seven Thermophilic Sporeformers Isolated from Foods.</title>
        <authorList>
            <person name="Berendsen E.M."/>
            <person name="Wells-Bennik M.H."/>
            <person name="Krawcyk A.O."/>
            <person name="De Jong A."/>
            <person name="Holsappel S."/>
            <person name="Eijlander R.T."/>
            <person name="Kuipers O.P."/>
        </authorList>
    </citation>
    <scope>NUCLEOTIDE SEQUENCE [LARGE SCALE GENOMIC DNA]</scope>
    <source>
        <strain evidence="2 3">B4135</strain>
    </source>
</reference>
<evidence type="ECO:0000313" key="3">
    <source>
        <dbReference type="Proteomes" id="UP000075683"/>
    </source>
</evidence>
<dbReference type="EMBL" id="LQYT01000096">
    <property type="protein sequence ID" value="KYD12114.1"/>
    <property type="molecule type" value="Genomic_DNA"/>
</dbReference>
<protein>
    <submittedName>
        <fullName evidence="2">Uncharacterized protein</fullName>
    </submittedName>
</protein>
<evidence type="ECO:0000313" key="2">
    <source>
        <dbReference type="EMBL" id="KYD12114.1"/>
    </source>
</evidence>
<organism evidence="2 3">
    <name type="scientific">Caldibacillus debilis</name>
    <dbReference type="NCBI Taxonomy" id="301148"/>
    <lineage>
        <taxon>Bacteria</taxon>
        <taxon>Bacillati</taxon>
        <taxon>Bacillota</taxon>
        <taxon>Bacilli</taxon>
        <taxon>Bacillales</taxon>
        <taxon>Bacillaceae</taxon>
        <taxon>Caldibacillus</taxon>
    </lineage>
</organism>
<evidence type="ECO:0000256" key="1">
    <source>
        <dbReference type="SAM" id="MobiDB-lite"/>
    </source>
</evidence>
<feature type="compositionally biased region" description="Basic and acidic residues" evidence="1">
    <location>
        <begin position="46"/>
        <end position="55"/>
    </location>
</feature>
<dbReference type="Proteomes" id="UP000075683">
    <property type="component" value="Unassembled WGS sequence"/>
</dbReference>
<comment type="caution">
    <text evidence="2">The sequence shown here is derived from an EMBL/GenBank/DDBJ whole genome shotgun (WGS) entry which is preliminary data.</text>
</comment>